<dbReference type="InterPro" id="IPR000847">
    <property type="entry name" value="LysR_HTH_N"/>
</dbReference>
<dbReference type="InterPro" id="IPR036388">
    <property type="entry name" value="WH-like_DNA-bd_sf"/>
</dbReference>
<dbReference type="Pfam" id="PF00126">
    <property type="entry name" value="HTH_1"/>
    <property type="match status" value="1"/>
</dbReference>
<dbReference type="Proteomes" id="UP001320831">
    <property type="component" value="Unassembled WGS sequence"/>
</dbReference>
<dbReference type="InterPro" id="IPR005119">
    <property type="entry name" value="LysR_subst-bd"/>
</dbReference>
<dbReference type="PRINTS" id="PR00039">
    <property type="entry name" value="HTHLYSR"/>
</dbReference>
<proteinExistence type="inferred from homology"/>
<keyword evidence="2" id="KW-0805">Transcription regulation</keyword>
<dbReference type="PANTHER" id="PTHR30419">
    <property type="entry name" value="HTH-TYPE TRANSCRIPTIONAL REGULATOR YBHD"/>
    <property type="match status" value="1"/>
</dbReference>
<keyword evidence="7" id="KW-1185">Reference proteome</keyword>
<dbReference type="InterPro" id="IPR036390">
    <property type="entry name" value="WH_DNA-bd_sf"/>
</dbReference>
<keyword evidence="3" id="KW-0238">DNA-binding</keyword>
<accession>A0ABT2LU33</accession>
<sequence>MAVAELGSFSRAAQRLNLTQTALSHRIRKIEADLGTRLLVRTSRDVSLTIAGQDLLPQVREQMDALAELYGAVHDSGRESRRRLVFACLPTVSIFHLPELIRDFSNANQGLEVVLLDQPAGRIVKLVQEGQAEFGITITGANPWDLEIEHLCTEPYVLLVSKHHRLAGRKSVARSDLLGGRLVRIRTQSINRQIIEDSLGSLSKQLDWRFEVQNVTTAMSLVDHGASVTVLPQLTKRLVPNEFVGLPFSDVDLSRNIVALQRSMIFIHHYFAGDAAH</sequence>
<evidence type="ECO:0000256" key="1">
    <source>
        <dbReference type="ARBA" id="ARBA00009437"/>
    </source>
</evidence>
<organism evidence="6 7">
    <name type="scientific">Chelativorans salis</name>
    <dbReference type="NCBI Taxonomy" id="2978478"/>
    <lineage>
        <taxon>Bacteria</taxon>
        <taxon>Pseudomonadati</taxon>
        <taxon>Pseudomonadota</taxon>
        <taxon>Alphaproteobacteria</taxon>
        <taxon>Hyphomicrobiales</taxon>
        <taxon>Phyllobacteriaceae</taxon>
        <taxon>Chelativorans</taxon>
    </lineage>
</organism>
<reference evidence="6 7" key="1">
    <citation type="submission" date="2022-09" db="EMBL/GenBank/DDBJ databases">
        <title>Chelativorans salina sp. nov., a novel slightly halophilic bacterium isolated from a saline lake sediment enrichment.</title>
        <authorList>
            <person name="Gao L."/>
            <person name="Fang B.-Z."/>
            <person name="Li W.-J."/>
        </authorList>
    </citation>
    <scope>NUCLEOTIDE SEQUENCE [LARGE SCALE GENOMIC DNA]</scope>
    <source>
        <strain evidence="6 7">EGI FJ00035</strain>
    </source>
</reference>
<gene>
    <name evidence="6" type="ORF">N5A92_16835</name>
</gene>
<feature type="domain" description="HTH lysR-type" evidence="5">
    <location>
        <begin position="1"/>
        <end position="49"/>
    </location>
</feature>
<keyword evidence="4" id="KW-0804">Transcription</keyword>
<dbReference type="EMBL" id="JAOCZP010000005">
    <property type="protein sequence ID" value="MCT7376699.1"/>
    <property type="molecule type" value="Genomic_DNA"/>
</dbReference>
<dbReference type="SUPFAM" id="SSF46785">
    <property type="entry name" value="Winged helix' DNA-binding domain"/>
    <property type="match status" value="1"/>
</dbReference>
<name>A0ABT2LU33_9HYPH</name>
<evidence type="ECO:0000256" key="2">
    <source>
        <dbReference type="ARBA" id="ARBA00023015"/>
    </source>
</evidence>
<comment type="similarity">
    <text evidence="1">Belongs to the LysR transcriptional regulatory family.</text>
</comment>
<comment type="caution">
    <text evidence="6">The sequence shown here is derived from an EMBL/GenBank/DDBJ whole genome shotgun (WGS) entry which is preliminary data.</text>
</comment>
<evidence type="ECO:0000259" key="5">
    <source>
        <dbReference type="PROSITE" id="PS50931"/>
    </source>
</evidence>
<evidence type="ECO:0000313" key="7">
    <source>
        <dbReference type="Proteomes" id="UP001320831"/>
    </source>
</evidence>
<evidence type="ECO:0000313" key="6">
    <source>
        <dbReference type="EMBL" id="MCT7376699.1"/>
    </source>
</evidence>
<dbReference type="InterPro" id="IPR050950">
    <property type="entry name" value="HTH-type_LysR_regulators"/>
</dbReference>
<dbReference type="Gene3D" id="1.10.10.10">
    <property type="entry name" value="Winged helix-like DNA-binding domain superfamily/Winged helix DNA-binding domain"/>
    <property type="match status" value="1"/>
</dbReference>
<dbReference type="Gene3D" id="3.40.190.10">
    <property type="entry name" value="Periplasmic binding protein-like II"/>
    <property type="match status" value="2"/>
</dbReference>
<dbReference type="PANTHER" id="PTHR30419:SF8">
    <property type="entry name" value="NITROGEN ASSIMILATION TRANSCRIPTIONAL ACTIVATOR-RELATED"/>
    <property type="match status" value="1"/>
</dbReference>
<dbReference type="SUPFAM" id="SSF53850">
    <property type="entry name" value="Periplasmic binding protein-like II"/>
    <property type="match status" value="1"/>
</dbReference>
<evidence type="ECO:0000256" key="3">
    <source>
        <dbReference type="ARBA" id="ARBA00023125"/>
    </source>
</evidence>
<dbReference type="PROSITE" id="PS50931">
    <property type="entry name" value="HTH_LYSR"/>
    <property type="match status" value="1"/>
</dbReference>
<dbReference type="RefSeq" id="WP_260904843.1">
    <property type="nucleotide sequence ID" value="NZ_JAOCZP010000005.1"/>
</dbReference>
<dbReference type="Pfam" id="PF03466">
    <property type="entry name" value="LysR_substrate"/>
    <property type="match status" value="1"/>
</dbReference>
<evidence type="ECO:0000256" key="4">
    <source>
        <dbReference type="ARBA" id="ARBA00023163"/>
    </source>
</evidence>
<protein>
    <submittedName>
        <fullName evidence="6">LysR family transcriptional regulator</fullName>
    </submittedName>
</protein>